<evidence type="ECO:0000256" key="3">
    <source>
        <dbReference type="ARBA" id="ARBA00022801"/>
    </source>
</evidence>
<dbReference type="Pfam" id="PF01470">
    <property type="entry name" value="Peptidase_C15"/>
    <property type="match status" value="1"/>
</dbReference>
<dbReference type="InterPro" id="IPR036440">
    <property type="entry name" value="Peptidase_C15-like_sf"/>
</dbReference>
<protein>
    <recommendedName>
        <fullName evidence="7">Pyroglutamyl-peptidase I</fullName>
    </recommendedName>
</protein>
<reference evidence="5" key="2">
    <citation type="submission" date="2025-09" db="UniProtKB">
        <authorList>
            <consortium name="Ensembl"/>
        </authorList>
    </citation>
    <scope>IDENTIFICATION</scope>
</reference>
<evidence type="ECO:0000313" key="5">
    <source>
        <dbReference type="Ensembl" id="ENSLLEP00000007485.1"/>
    </source>
</evidence>
<evidence type="ECO:0000256" key="4">
    <source>
        <dbReference type="ARBA" id="ARBA00022807"/>
    </source>
</evidence>
<keyword evidence="3" id="KW-0378">Hydrolase</keyword>
<dbReference type="InterPro" id="IPR016125">
    <property type="entry name" value="Peptidase_C15-like"/>
</dbReference>
<dbReference type="AlphaFoldDB" id="A0A8C5LZV5"/>
<comment type="similarity">
    <text evidence="1">Belongs to the peptidase C15 family.</text>
</comment>
<reference evidence="5" key="1">
    <citation type="submission" date="2025-08" db="UniProtKB">
        <authorList>
            <consortium name="Ensembl"/>
        </authorList>
    </citation>
    <scope>IDENTIFICATION</scope>
</reference>
<sequence length="182" mass="20553">MYKEFLFHLLLQELSKLGLGENTDIHSMELPVKYSEVKKVIKIWTELQPQLFVHIGMASSSKAITLEQCGRNKDYMEKDLSGDHPQGGCCLPEGPERIESVVNMKSVCKNLSRLGVDVIHSRDYSYYFSLYYGQGRAVFIHVPPLTTAMTAERHAQALQLIIQEILTGLFRELFAAGNDSLS</sequence>
<accession>A0A8C5LZV5</accession>
<dbReference type="Proteomes" id="UP000694569">
    <property type="component" value="Unplaced"/>
</dbReference>
<evidence type="ECO:0008006" key="7">
    <source>
        <dbReference type="Google" id="ProtNLM"/>
    </source>
</evidence>
<dbReference type="GO" id="GO:0006508">
    <property type="term" value="P:proteolysis"/>
    <property type="evidence" value="ECO:0007669"/>
    <property type="project" value="UniProtKB-KW"/>
</dbReference>
<dbReference type="Ensembl" id="ENSLLET00000007791.1">
    <property type="protein sequence ID" value="ENSLLEP00000007485.1"/>
    <property type="gene ID" value="ENSLLEG00000004740.1"/>
</dbReference>
<organism evidence="5 6">
    <name type="scientific">Leptobrachium leishanense</name>
    <name type="common">Leishan spiny toad</name>
    <dbReference type="NCBI Taxonomy" id="445787"/>
    <lineage>
        <taxon>Eukaryota</taxon>
        <taxon>Metazoa</taxon>
        <taxon>Chordata</taxon>
        <taxon>Craniata</taxon>
        <taxon>Vertebrata</taxon>
        <taxon>Euteleostomi</taxon>
        <taxon>Amphibia</taxon>
        <taxon>Batrachia</taxon>
        <taxon>Anura</taxon>
        <taxon>Pelobatoidea</taxon>
        <taxon>Megophryidae</taxon>
        <taxon>Leptobrachium</taxon>
    </lineage>
</organism>
<evidence type="ECO:0000256" key="2">
    <source>
        <dbReference type="ARBA" id="ARBA00022670"/>
    </source>
</evidence>
<evidence type="ECO:0000256" key="1">
    <source>
        <dbReference type="ARBA" id="ARBA00006641"/>
    </source>
</evidence>
<dbReference type="PANTHER" id="PTHR23402">
    <property type="entry name" value="PROTEASE FAMILY C15 PYROGLUTAMYL-PEPTIDASE I-RELATED"/>
    <property type="match status" value="1"/>
</dbReference>
<evidence type="ECO:0000313" key="6">
    <source>
        <dbReference type="Proteomes" id="UP000694569"/>
    </source>
</evidence>
<keyword evidence="6" id="KW-1185">Reference proteome</keyword>
<name>A0A8C5LZV5_9ANUR</name>
<keyword evidence="4" id="KW-0788">Thiol protease</keyword>
<keyword evidence="2" id="KW-0645">Protease</keyword>
<dbReference type="PANTHER" id="PTHR23402:SF15">
    <property type="entry name" value="PYROGLUTAMYL-PEPTIDASE 1-LIKE PROTEIN"/>
    <property type="match status" value="1"/>
</dbReference>
<dbReference type="SUPFAM" id="SSF53182">
    <property type="entry name" value="Pyrrolidone carboxyl peptidase (pyroglutamate aminopeptidase)"/>
    <property type="match status" value="1"/>
</dbReference>
<proteinExistence type="inferred from homology"/>
<dbReference type="GO" id="GO:0008234">
    <property type="term" value="F:cysteine-type peptidase activity"/>
    <property type="evidence" value="ECO:0007669"/>
    <property type="project" value="UniProtKB-KW"/>
</dbReference>
<dbReference type="GeneTree" id="ENSGT00390000015368"/>
<dbReference type="Gene3D" id="3.40.630.20">
    <property type="entry name" value="Peptidase C15, pyroglutamyl peptidase I-like"/>
    <property type="match status" value="1"/>
</dbReference>